<dbReference type="GO" id="GO:0005886">
    <property type="term" value="C:plasma membrane"/>
    <property type="evidence" value="ECO:0007669"/>
    <property type="project" value="TreeGrafter"/>
</dbReference>
<keyword evidence="8 13" id="KW-0472">Membrane</keyword>
<keyword evidence="3 15" id="KW-0808">Transferase</keyword>
<dbReference type="GO" id="GO:0005975">
    <property type="term" value="P:carbohydrate metabolic process"/>
    <property type="evidence" value="ECO:0007669"/>
    <property type="project" value="InterPro"/>
</dbReference>
<evidence type="ECO:0000256" key="9">
    <source>
        <dbReference type="ARBA" id="ARBA00053004"/>
    </source>
</evidence>
<dbReference type="InterPro" id="IPR029044">
    <property type="entry name" value="Nucleotide-diphossugar_trans"/>
</dbReference>
<dbReference type="InterPro" id="IPR000490">
    <property type="entry name" value="Glyco_hydro_17"/>
</dbReference>
<proteinExistence type="predicted"/>
<gene>
    <name evidence="15" type="ORF">AACT_1949</name>
</gene>
<comment type="subcellular location">
    <subcellularLocation>
        <location evidence="1">Membrane</location>
        <topology evidence="1">Multi-pass membrane protein</topology>
    </subcellularLocation>
</comment>
<dbReference type="KEGG" id="paco:AACT_1949"/>
<evidence type="ECO:0000256" key="6">
    <source>
        <dbReference type="ARBA" id="ARBA00022842"/>
    </source>
</evidence>
<dbReference type="AlphaFoldDB" id="A0A6M8EX01"/>
<dbReference type="EC" id="2.4.1.336" evidence="10"/>
<evidence type="ECO:0000256" key="5">
    <source>
        <dbReference type="ARBA" id="ARBA00022801"/>
    </source>
</evidence>
<dbReference type="GO" id="GO:0004553">
    <property type="term" value="F:hydrolase activity, hydrolyzing O-glycosyl compounds"/>
    <property type="evidence" value="ECO:0007669"/>
    <property type="project" value="InterPro"/>
</dbReference>
<organism evidence="15 16">
    <name type="scientific">Arcobacter acticola</name>
    <dbReference type="NCBI Taxonomy" id="1849015"/>
    <lineage>
        <taxon>Bacteria</taxon>
        <taxon>Pseudomonadati</taxon>
        <taxon>Campylobacterota</taxon>
        <taxon>Epsilonproteobacteria</taxon>
        <taxon>Campylobacterales</taxon>
        <taxon>Arcobacteraceae</taxon>
        <taxon>Arcobacter</taxon>
    </lineage>
</organism>
<dbReference type="PANTHER" id="PTHR43867:SF4">
    <property type="entry name" value="BETA-(1-3)-GLUCOSYL TRANSFERASE"/>
    <property type="match status" value="1"/>
</dbReference>
<evidence type="ECO:0000256" key="12">
    <source>
        <dbReference type="ARBA" id="ARBA00078564"/>
    </source>
</evidence>
<evidence type="ECO:0000256" key="11">
    <source>
        <dbReference type="ARBA" id="ARBA00068721"/>
    </source>
</evidence>
<dbReference type="Proteomes" id="UP000503483">
    <property type="component" value="Chromosome"/>
</dbReference>
<keyword evidence="4 13" id="KW-0812">Transmembrane</keyword>
<evidence type="ECO:0000256" key="4">
    <source>
        <dbReference type="ARBA" id="ARBA00022692"/>
    </source>
</evidence>
<feature type="domain" description="Glycosyltransferase 2-like" evidence="14">
    <location>
        <begin position="499"/>
        <end position="699"/>
    </location>
</feature>
<name>A0A6M8EX01_9BACT</name>
<feature type="transmembrane region" description="Helical" evidence="13">
    <location>
        <begin position="303"/>
        <end position="321"/>
    </location>
</feature>
<evidence type="ECO:0000256" key="2">
    <source>
        <dbReference type="ARBA" id="ARBA00022676"/>
    </source>
</evidence>
<keyword evidence="6" id="KW-0460">Magnesium</keyword>
<dbReference type="Pfam" id="PF00332">
    <property type="entry name" value="Glyco_hydro_17"/>
    <property type="match status" value="1"/>
</dbReference>
<dbReference type="InterPro" id="IPR050321">
    <property type="entry name" value="Glycosyltr_2/OpgH_subfam"/>
</dbReference>
<accession>A0A6M8EX01</accession>
<dbReference type="Pfam" id="PF13632">
    <property type="entry name" value="Glyco_trans_2_3"/>
    <property type="match status" value="1"/>
</dbReference>
<evidence type="ECO:0000259" key="14">
    <source>
        <dbReference type="Pfam" id="PF13632"/>
    </source>
</evidence>
<dbReference type="Gene3D" id="3.90.550.10">
    <property type="entry name" value="Spore Coat Polysaccharide Biosynthesis Protein SpsA, Chain A"/>
    <property type="match status" value="1"/>
</dbReference>
<evidence type="ECO:0000256" key="7">
    <source>
        <dbReference type="ARBA" id="ARBA00022989"/>
    </source>
</evidence>
<dbReference type="SUPFAM" id="SSF51445">
    <property type="entry name" value="(Trans)glycosidases"/>
    <property type="match status" value="1"/>
</dbReference>
<reference evidence="15 16" key="1">
    <citation type="submission" date="2019-08" db="EMBL/GenBank/DDBJ databases">
        <title>Complete genome sequence of Arcobacter acticola.</title>
        <authorList>
            <person name="Miller W."/>
        </authorList>
    </citation>
    <scope>NUCLEOTIDE SEQUENCE [LARGE SCALE GENOMIC DNA]</scope>
    <source>
        <strain evidence="15 16">KCTC 52212</strain>
    </source>
</reference>
<dbReference type="GO" id="GO:0016758">
    <property type="term" value="F:hexosyltransferase activity"/>
    <property type="evidence" value="ECO:0007669"/>
    <property type="project" value="TreeGrafter"/>
</dbReference>
<evidence type="ECO:0000313" key="15">
    <source>
        <dbReference type="EMBL" id="QKE29095.1"/>
    </source>
</evidence>
<keyword evidence="2" id="KW-0328">Glycosyltransferase</keyword>
<feature type="transmembrane region" description="Helical" evidence="13">
    <location>
        <begin position="361"/>
        <end position="383"/>
    </location>
</feature>
<evidence type="ECO:0000256" key="1">
    <source>
        <dbReference type="ARBA" id="ARBA00004141"/>
    </source>
</evidence>
<evidence type="ECO:0000313" key="16">
    <source>
        <dbReference type="Proteomes" id="UP000503483"/>
    </source>
</evidence>
<dbReference type="EMBL" id="CP042652">
    <property type="protein sequence ID" value="QKE29095.1"/>
    <property type="molecule type" value="Genomic_DNA"/>
</dbReference>
<feature type="transmembrane region" description="Helical" evidence="13">
    <location>
        <begin position="736"/>
        <end position="754"/>
    </location>
</feature>
<evidence type="ECO:0000256" key="10">
    <source>
        <dbReference type="ARBA" id="ARBA00066964"/>
    </source>
</evidence>
<feature type="transmembrane region" description="Helical" evidence="13">
    <location>
        <begin position="333"/>
        <end position="355"/>
    </location>
</feature>
<dbReference type="FunFam" id="3.90.550.10:FF:000164">
    <property type="entry name" value="Beta-(1-3)-glucosyl transferase"/>
    <property type="match status" value="1"/>
</dbReference>
<keyword evidence="7 13" id="KW-1133">Transmembrane helix</keyword>
<comment type="catalytic activity">
    <reaction evidence="9">
        <text>a 1,2-diacyl-sn-glycerol + UDP-alpha-D-glucose = a 1,2-diacyl-3-O-(beta-D-glucopyranosyl)-sn-glycerol + UDP + H(+)</text>
        <dbReference type="Rhea" id="RHEA:17285"/>
        <dbReference type="ChEBI" id="CHEBI:15378"/>
        <dbReference type="ChEBI" id="CHEBI:17815"/>
        <dbReference type="ChEBI" id="CHEBI:58223"/>
        <dbReference type="ChEBI" id="CHEBI:58885"/>
        <dbReference type="ChEBI" id="CHEBI:75799"/>
        <dbReference type="EC" id="2.4.1.336"/>
    </reaction>
</comment>
<sequence length="844" mass="96003">MRYIILGLIMAGLFQVFFWITQDNRVSLIETSFEKVESLSYSPFEGYDKKVLSPEQIEEDVSMLSHFTTKLRTYSTADAKVILEATSKTDIPIDLGIWISGDHKENHLEIQRALKLLEKYPDNIANVIVGNETLLRADLEEEELFAYIDFVAEFTNKPITCAETWDVWERIPDLAKHVDFITIHILPYWEKVPIDRFNDFIIEKYTLVEKLFPYTKINIGETGWPSHGYNNNNAVPSLKNQAVAIRGFINLASEKGWDYNIVEAFDQQWKGYDEGNVGQYWGIFTSDRELKFYLSGDIELNQYWLYQMIAAIIIGALLTLFGLRNQKMNINHALAYAVTAQGMAFGIVMAVIYPFANYMNFGMWVMWGMGTFLMIPLIIITLAKANELFRNSLGVGPERLVPLDLRSDNIPFVSIHVPAYKEQPHVLAETLQALSRLNYPNYEVLVIINNTSEEYYWKPIEKLCQELGDKFVFMNITCTGFKAGALNAALDYTNKKAEIIAVIDADYVVESPWLIDLVPLFDDPKVAIVQAPQDHRDGNESIIKAAMNAEYAGFFDIGMIDRNEENAIVVHGTMVMVRLSAMMEVGGWGTDTIVEDSELGLRLFEAGYLAHYTNRRYGYGLLPDTIEAFKTQRHRWAYGAIQILKKHWREFTPSATKLTSRQKNKFVAGWFFWLSDALGPVMAIMNIIWVPVIIFVGVTIPTIPLTIPIITAFLVNVLHTFILYRIKVKTSFKNTILSSIASMSLQLIIFKAVFDGFVKDGLPFKRTDKGGKAKKAATATNPIKYETILGTLLLISFFGLIFTNYTGITEIYVFAATIFIQSIPYISAIIMRILEVQSLKNQKS</sequence>
<evidence type="ECO:0000256" key="3">
    <source>
        <dbReference type="ARBA" id="ARBA00022679"/>
    </source>
</evidence>
<feature type="transmembrane region" description="Helical" evidence="13">
    <location>
        <begin position="787"/>
        <end position="805"/>
    </location>
</feature>
<dbReference type="PANTHER" id="PTHR43867">
    <property type="entry name" value="CELLULOSE SYNTHASE CATALYTIC SUBUNIT A [UDP-FORMING]"/>
    <property type="match status" value="1"/>
</dbReference>
<dbReference type="InterPro" id="IPR017853">
    <property type="entry name" value="GH"/>
</dbReference>
<feature type="transmembrane region" description="Helical" evidence="13">
    <location>
        <begin position="670"/>
        <end position="697"/>
    </location>
</feature>
<feature type="transmembrane region" description="Helical" evidence="13">
    <location>
        <begin position="703"/>
        <end position="724"/>
    </location>
</feature>
<evidence type="ECO:0000256" key="8">
    <source>
        <dbReference type="ARBA" id="ARBA00023136"/>
    </source>
</evidence>
<protein>
    <recommendedName>
        <fullName evidence="11">Beta-monoglucosyldiacylglycerol synthase</fullName>
        <ecNumber evidence="10">2.4.1.336</ecNumber>
    </recommendedName>
    <alternativeName>
        <fullName evidence="12">UDP-glucose:1,2-diacylglycerol 3-beta-D-glucosyltransferase</fullName>
    </alternativeName>
</protein>
<dbReference type="Gene3D" id="3.20.20.80">
    <property type="entry name" value="Glycosidases"/>
    <property type="match status" value="1"/>
</dbReference>
<dbReference type="InterPro" id="IPR001173">
    <property type="entry name" value="Glyco_trans_2-like"/>
</dbReference>
<keyword evidence="5" id="KW-0378">Hydrolase</keyword>
<dbReference type="SUPFAM" id="SSF53448">
    <property type="entry name" value="Nucleotide-diphospho-sugar transferases"/>
    <property type="match status" value="1"/>
</dbReference>
<evidence type="ECO:0000256" key="13">
    <source>
        <dbReference type="SAM" id="Phobius"/>
    </source>
</evidence>
<keyword evidence="16" id="KW-1185">Reference proteome</keyword>
<feature type="transmembrane region" description="Helical" evidence="13">
    <location>
        <begin position="812"/>
        <end position="834"/>
    </location>
</feature>